<dbReference type="Proteomes" id="UP000192132">
    <property type="component" value="Unassembled WGS sequence"/>
</dbReference>
<sequence>MILLLSTASNLYWLGRYMIRIDGLCRLLPFTDDQEALQFSHAFSLSAWDAKTLNALLQDPNQPASIIANLSAVRENMQCVRGVISQEVFESLNILTNPKQKFKNKVCELISGCCEAVLDEDENVRLFWQLGQCIEQIDNALRLKRSPEMAIQDLRTVVEMLSPIGWTALEAPWVELQQKKDITALYSFCDQMQALFEEGP</sequence>
<keyword evidence="3" id="KW-1185">Reference proteome</keyword>
<dbReference type="STRING" id="1907941.BKE30_08480"/>
<dbReference type="Pfam" id="PF04168">
    <property type="entry name" value="Alpha-E"/>
    <property type="match status" value="1"/>
</dbReference>
<dbReference type="InterPro" id="IPR007296">
    <property type="entry name" value="DUF403"/>
</dbReference>
<dbReference type="EMBL" id="MLCN01000022">
    <property type="protein sequence ID" value="ONG39808.1"/>
    <property type="molecule type" value="Genomic_DNA"/>
</dbReference>
<accession>A0A1S8CU54</accession>
<evidence type="ECO:0000259" key="1">
    <source>
        <dbReference type="Pfam" id="PF04168"/>
    </source>
</evidence>
<comment type="caution">
    <text evidence="2">The sequence shown here is derived from an EMBL/GenBank/DDBJ whole genome shotgun (WGS) entry which is preliminary data.</text>
</comment>
<feature type="domain" description="DUF403" evidence="1">
    <location>
        <begin position="7"/>
        <end position="143"/>
    </location>
</feature>
<reference evidence="2 3" key="1">
    <citation type="submission" date="2016-10" db="EMBL/GenBank/DDBJ databases">
        <title>Draft Genome sequence of Alkanindiges sp. strain H1.</title>
        <authorList>
            <person name="Subhash Y."/>
            <person name="Lee S."/>
        </authorList>
    </citation>
    <scope>NUCLEOTIDE SEQUENCE [LARGE SCALE GENOMIC DNA]</scope>
    <source>
        <strain evidence="2 3">H1</strain>
    </source>
</reference>
<dbReference type="RefSeq" id="WP_076878173.1">
    <property type="nucleotide sequence ID" value="NZ_MLCN01000022.1"/>
</dbReference>
<name>A0A1S8CU54_9GAMM</name>
<organism evidence="2 3">
    <name type="scientific">Alkanindiges hydrocarboniclasticus</name>
    <dbReference type="NCBI Taxonomy" id="1907941"/>
    <lineage>
        <taxon>Bacteria</taxon>
        <taxon>Pseudomonadati</taxon>
        <taxon>Pseudomonadota</taxon>
        <taxon>Gammaproteobacteria</taxon>
        <taxon>Moraxellales</taxon>
        <taxon>Moraxellaceae</taxon>
        <taxon>Alkanindiges</taxon>
    </lineage>
</organism>
<dbReference type="OrthoDB" id="9803532at2"/>
<gene>
    <name evidence="2" type="ORF">BKE30_08480</name>
</gene>
<evidence type="ECO:0000313" key="3">
    <source>
        <dbReference type="Proteomes" id="UP000192132"/>
    </source>
</evidence>
<dbReference type="AlphaFoldDB" id="A0A1S8CU54"/>
<protein>
    <recommendedName>
        <fullName evidence="1">DUF403 domain-containing protein</fullName>
    </recommendedName>
</protein>
<proteinExistence type="predicted"/>
<evidence type="ECO:0000313" key="2">
    <source>
        <dbReference type="EMBL" id="ONG39808.1"/>
    </source>
</evidence>